<proteinExistence type="predicted"/>
<evidence type="ECO:0000313" key="2">
    <source>
        <dbReference type="Proteomes" id="UP001146120"/>
    </source>
</evidence>
<dbReference type="EMBL" id="DAKRPA010000282">
    <property type="protein sequence ID" value="DAZ93914.1"/>
    <property type="molecule type" value="Genomic_DNA"/>
</dbReference>
<comment type="caution">
    <text evidence="1">The sequence shown here is derived from an EMBL/GenBank/DDBJ whole genome shotgun (WGS) entry which is preliminary data.</text>
</comment>
<reference evidence="1" key="2">
    <citation type="journal article" date="2023" name="Microbiol Resour">
        <title>Decontamination and Annotation of the Draft Genome Sequence of the Oomycete Lagenidium giganteum ARSEF 373.</title>
        <authorList>
            <person name="Morgan W.R."/>
            <person name="Tartar A."/>
        </authorList>
    </citation>
    <scope>NUCLEOTIDE SEQUENCE</scope>
    <source>
        <strain evidence="1">ARSEF 373</strain>
    </source>
</reference>
<dbReference type="Proteomes" id="UP001146120">
    <property type="component" value="Unassembled WGS sequence"/>
</dbReference>
<gene>
    <name evidence="1" type="ORF">N0F65_010116</name>
</gene>
<name>A0AAV2YMK0_9STRA</name>
<accession>A0AAV2YMK0</accession>
<organism evidence="1 2">
    <name type="scientific">Lagenidium giganteum</name>
    <dbReference type="NCBI Taxonomy" id="4803"/>
    <lineage>
        <taxon>Eukaryota</taxon>
        <taxon>Sar</taxon>
        <taxon>Stramenopiles</taxon>
        <taxon>Oomycota</taxon>
        <taxon>Peronosporomycetes</taxon>
        <taxon>Pythiales</taxon>
        <taxon>Pythiaceae</taxon>
    </lineage>
</organism>
<keyword evidence="2" id="KW-1185">Reference proteome</keyword>
<reference evidence="1" key="1">
    <citation type="submission" date="2022-11" db="EMBL/GenBank/DDBJ databases">
        <authorList>
            <person name="Morgan W.R."/>
            <person name="Tartar A."/>
        </authorList>
    </citation>
    <scope>NUCLEOTIDE SEQUENCE</scope>
    <source>
        <strain evidence="1">ARSEF 373</strain>
    </source>
</reference>
<protein>
    <submittedName>
        <fullName evidence="1">Uncharacterized protein</fullName>
    </submittedName>
</protein>
<sequence length="68" mass="7778">MSVKATVDPKLLETICLYQSQKPVDERVGTVVNGTVPDLDQLFGKNLEIDLQEQKIEARVMKYFTDFM</sequence>
<evidence type="ECO:0000313" key="1">
    <source>
        <dbReference type="EMBL" id="DAZ93914.1"/>
    </source>
</evidence>
<dbReference type="AlphaFoldDB" id="A0AAV2YMK0"/>